<feature type="domain" description="Tyr recombinase" evidence="4">
    <location>
        <begin position="148"/>
        <end position="356"/>
    </location>
</feature>
<keyword evidence="3" id="KW-0233">DNA recombination</keyword>
<dbReference type="PANTHER" id="PTHR30349:SF41">
    <property type="entry name" value="INTEGRASE_RECOMBINASE PROTEIN MJ0367-RELATED"/>
    <property type="match status" value="1"/>
</dbReference>
<comment type="similarity">
    <text evidence="1">Belongs to the 'phage' integrase family.</text>
</comment>
<dbReference type="EMBL" id="BAAAZX010000065">
    <property type="protein sequence ID" value="GAA4032924.1"/>
    <property type="molecule type" value="Genomic_DNA"/>
</dbReference>
<dbReference type="InterPro" id="IPR011010">
    <property type="entry name" value="DNA_brk_join_enz"/>
</dbReference>
<dbReference type="InterPro" id="IPR050090">
    <property type="entry name" value="Tyrosine_recombinase_XerCD"/>
</dbReference>
<gene>
    <name evidence="5" type="ORF">GCM10022232_93520</name>
</gene>
<evidence type="ECO:0000259" key="4">
    <source>
        <dbReference type="PROSITE" id="PS51898"/>
    </source>
</evidence>
<comment type="caution">
    <text evidence="5">The sequence shown here is derived from an EMBL/GenBank/DDBJ whole genome shotgun (WGS) entry which is preliminary data.</text>
</comment>
<reference evidence="6" key="1">
    <citation type="journal article" date="2019" name="Int. J. Syst. Evol. Microbiol.">
        <title>The Global Catalogue of Microorganisms (GCM) 10K type strain sequencing project: providing services to taxonomists for standard genome sequencing and annotation.</title>
        <authorList>
            <consortium name="The Broad Institute Genomics Platform"/>
            <consortium name="The Broad Institute Genome Sequencing Center for Infectious Disease"/>
            <person name="Wu L."/>
            <person name="Ma J."/>
        </authorList>
    </citation>
    <scope>NUCLEOTIDE SEQUENCE [LARGE SCALE GENOMIC DNA]</scope>
    <source>
        <strain evidence="6">JCM 16924</strain>
    </source>
</reference>
<evidence type="ECO:0000256" key="1">
    <source>
        <dbReference type="ARBA" id="ARBA00008857"/>
    </source>
</evidence>
<dbReference type="PANTHER" id="PTHR30349">
    <property type="entry name" value="PHAGE INTEGRASE-RELATED"/>
    <property type="match status" value="1"/>
</dbReference>
<dbReference type="Pfam" id="PF00589">
    <property type="entry name" value="Phage_integrase"/>
    <property type="match status" value="1"/>
</dbReference>
<dbReference type="PROSITE" id="PS51898">
    <property type="entry name" value="TYR_RECOMBINASE"/>
    <property type="match status" value="1"/>
</dbReference>
<dbReference type="InterPro" id="IPR002104">
    <property type="entry name" value="Integrase_catalytic"/>
</dbReference>
<proteinExistence type="inferred from homology"/>
<evidence type="ECO:0000313" key="6">
    <source>
        <dbReference type="Proteomes" id="UP001500456"/>
    </source>
</evidence>
<keyword evidence="2" id="KW-0238">DNA-binding</keyword>
<keyword evidence="6" id="KW-1185">Reference proteome</keyword>
<dbReference type="SUPFAM" id="SSF56349">
    <property type="entry name" value="DNA breaking-rejoining enzymes"/>
    <property type="match status" value="1"/>
</dbReference>
<dbReference type="Gene3D" id="1.10.443.10">
    <property type="entry name" value="Intergrase catalytic core"/>
    <property type="match status" value="1"/>
</dbReference>
<evidence type="ECO:0000313" key="5">
    <source>
        <dbReference type="EMBL" id="GAA4032924.1"/>
    </source>
</evidence>
<dbReference type="InterPro" id="IPR013762">
    <property type="entry name" value="Integrase-like_cat_sf"/>
</dbReference>
<dbReference type="Proteomes" id="UP001500456">
    <property type="component" value="Unassembled WGS sequence"/>
</dbReference>
<accession>A0ABP7TXZ8</accession>
<organism evidence="5 6">
    <name type="scientific">Streptomyces plumbiresistens</name>
    <dbReference type="NCBI Taxonomy" id="511811"/>
    <lineage>
        <taxon>Bacteria</taxon>
        <taxon>Bacillati</taxon>
        <taxon>Actinomycetota</taxon>
        <taxon>Actinomycetes</taxon>
        <taxon>Kitasatosporales</taxon>
        <taxon>Streptomycetaceae</taxon>
        <taxon>Streptomyces</taxon>
    </lineage>
</organism>
<evidence type="ECO:0000256" key="2">
    <source>
        <dbReference type="ARBA" id="ARBA00023125"/>
    </source>
</evidence>
<name>A0ABP7TXZ8_9ACTN</name>
<sequence>MARSGSDDPLGRMILVDGVALLHPEDAVFDAMLEGWRRQQRGGRRLQPKTIGDRLSVVRRFMEYANEYPWTWSAGDLDDWMTELIAAGDRAESTIRNYQGSIRQFCDYITSPYYQWPEICEERFGTHPVQICHEWNTVAHLTEYEGSADRRPMTREECQALFDYADDQVERAIRLGRKGAMAAYRDATVFKTIYGWGLRATEASRLETTDFYKNPKAPELGKFGALHVRYGKRTKGSPPRRRTVLSLMPWAVESVEDYLLNLRPRYRASDRPALWLTERCGRLQPREIEDRFAEYRDALGMDEDLTPHCLRHSYVTHNIEDGADPKFIQEQVGHLYASTTAIYTGVSGDFMNTMMRKVLDRVLTADQ</sequence>
<evidence type="ECO:0000256" key="3">
    <source>
        <dbReference type="ARBA" id="ARBA00023172"/>
    </source>
</evidence>
<protein>
    <recommendedName>
        <fullName evidence="4">Tyr recombinase domain-containing protein</fullName>
    </recommendedName>
</protein>